<reference evidence="3" key="1">
    <citation type="submission" date="2016-10" db="EMBL/GenBank/DDBJ databases">
        <authorList>
            <person name="Varghese N."/>
            <person name="Submissions S."/>
        </authorList>
    </citation>
    <scope>NUCLEOTIDE SEQUENCE [LARGE SCALE GENOMIC DNA]</scope>
    <source>
        <strain evidence="3">DSM 217</strain>
    </source>
</reference>
<evidence type="ECO:0000313" key="2">
    <source>
        <dbReference type="EMBL" id="SDX32297.1"/>
    </source>
</evidence>
<dbReference type="PANTHER" id="PTHR40269:SF1">
    <property type="entry name" value="OUTER MEMBRANE PROTEIN"/>
    <property type="match status" value="1"/>
</dbReference>
<evidence type="ECO:0008006" key="4">
    <source>
        <dbReference type="Google" id="ProtNLM"/>
    </source>
</evidence>
<keyword evidence="3" id="KW-1185">Reference proteome</keyword>
<dbReference type="EMBL" id="FNNZ01000021">
    <property type="protein sequence ID" value="SDX32297.1"/>
    <property type="molecule type" value="Genomic_DNA"/>
</dbReference>
<dbReference type="STRING" id="1058.SAMN05421783_1213"/>
<protein>
    <recommendedName>
        <fullName evidence="4">DUF3300 domain-containing protein</fullName>
    </recommendedName>
</protein>
<feature type="compositionally biased region" description="Low complexity" evidence="1">
    <location>
        <begin position="448"/>
        <end position="459"/>
    </location>
</feature>
<name>A0A1H3ARJ2_THIRO</name>
<feature type="compositionally biased region" description="Basic and acidic residues" evidence="1">
    <location>
        <begin position="355"/>
        <end position="376"/>
    </location>
</feature>
<feature type="region of interest" description="Disordered" evidence="1">
    <location>
        <begin position="355"/>
        <end position="520"/>
    </location>
</feature>
<organism evidence="2 3">
    <name type="scientific">Thiocapsa roseopersicina</name>
    <dbReference type="NCBI Taxonomy" id="1058"/>
    <lineage>
        <taxon>Bacteria</taxon>
        <taxon>Pseudomonadati</taxon>
        <taxon>Pseudomonadota</taxon>
        <taxon>Gammaproteobacteria</taxon>
        <taxon>Chromatiales</taxon>
        <taxon>Chromatiaceae</taxon>
        <taxon>Thiocapsa</taxon>
    </lineage>
</organism>
<evidence type="ECO:0000313" key="3">
    <source>
        <dbReference type="Proteomes" id="UP000198816"/>
    </source>
</evidence>
<feature type="compositionally biased region" description="Gly residues" evidence="1">
    <location>
        <begin position="504"/>
        <end position="520"/>
    </location>
</feature>
<gene>
    <name evidence="2" type="ORF">SAMN05421783_1213</name>
</gene>
<dbReference type="InterPro" id="IPR021728">
    <property type="entry name" value="DUF3300"/>
</dbReference>
<sequence length="520" mass="55609">MRNLRQQLGRLLTPVIVAVSIGISTPLALAAEEAKSPVDRFPPEQLEQLVAPIALYPDALIAQILMASTYPLDVVQAKRWLDDHEDLEGEALDQAVKEESWDDSVKALVFFPSVLEFMSDNLDWTQDLGDAVLAQQGEVTDTIQRLRAEADKTGALANTEQQRVEKAGDTIIIQPAQPEVVYVPTYDPVTVYGESNPPAQSYYPDAYADATASYQSGYAAGQAAEASSSSGIGTDSLIGFGVGAVAGGLLTAAIMWDDDDDWNDRLYYGGRGYYGAPSYWARNEYWDNNGWREPANINVDRSRNLDLDRNVERGDIEVNRGIVGNEVAKWEHNPERRGGVRYRDSSTENRFAAKRGEATIDRDDARGRMKSTDRQVKAPNLDQVRREGAASGKVAARADTRPAGGDARAKAQTKAPAAKAKAPAVKAKPKAQAAAATKRPVNREVKRPAAAPAKRPAAASKPMAQRPAASRASAPKASAFKASKPAASRAASNRGGASRAAAGQRGGGGKAARGGGGGRR</sequence>
<feature type="compositionally biased region" description="Low complexity" evidence="1">
    <location>
        <begin position="410"/>
        <end position="439"/>
    </location>
</feature>
<dbReference type="Proteomes" id="UP000198816">
    <property type="component" value="Unassembled WGS sequence"/>
</dbReference>
<evidence type="ECO:0000256" key="1">
    <source>
        <dbReference type="SAM" id="MobiDB-lite"/>
    </source>
</evidence>
<dbReference type="AlphaFoldDB" id="A0A1H3ARJ2"/>
<feature type="compositionally biased region" description="Low complexity" evidence="1">
    <location>
        <begin position="466"/>
        <end position="503"/>
    </location>
</feature>
<proteinExistence type="predicted"/>
<dbReference type="OrthoDB" id="197257at2"/>
<dbReference type="PANTHER" id="PTHR40269">
    <property type="entry name" value="OUTER MEMBRANE PROTEIN-RELATED"/>
    <property type="match status" value="1"/>
</dbReference>
<accession>A0A1H3ARJ2</accession>
<dbReference type="Pfam" id="PF11737">
    <property type="entry name" value="DUF3300"/>
    <property type="match status" value="1"/>
</dbReference>
<dbReference type="RefSeq" id="WP_093035734.1">
    <property type="nucleotide sequence ID" value="NZ_FNNZ01000021.1"/>
</dbReference>